<evidence type="ECO:0000313" key="7">
    <source>
        <dbReference type="Proteomes" id="UP000286100"/>
    </source>
</evidence>
<keyword evidence="7" id="KW-1185">Reference proteome</keyword>
<comment type="similarity">
    <text evidence="1">Belongs to the LysR transcriptional regulatory family.</text>
</comment>
<dbReference type="InterPro" id="IPR000847">
    <property type="entry name" value="LysR_HTH_N"/>
</dbReference>
<gene>
    <name evidence="6" type="ORF">D3876_14435</name>
</gene>
<dbReference type="Pfam" id="PF00126">
    <property type="entry name" value="HTH_1"/>
    <property type="match status" value="1"/>
</dbReference>
<dbReference type="GO" id="GO:0003700">
    <property type="term" value="F:DNA-binding transcription factor activity"/>
    <property type="evidence" value="ECO:0007669"/>
    <property type="project" value="InterPro"/>
</dbReference>
<dbReference type="RefSeq" id="WP_119763284.1">
    <property type="nucleotide sequence ID" value="NZ_QYUM01000003.1"/>
</dbReference>
<evidence type="ECO:0000259" key="5">
    <source>
        <dbReference type="PROSITE" id="PS50931"/>
    </source>
</evidence>
<feature type="domain" description="HTH lysR-type" evidence="5">
    <location>
        <begin position="2"/>
        <end position="59"/>
    </location>
</feature>
<dbReference type="PANTHER" id="PTHR30537">
    <property type="entry name" value="HTH-TYPE TRANSCRIPTIONAL REGULATOR"/>
    <property type="match status" value="1"/>
</dbReference>
<dbReference type="InterPro" id="IPR005119">
    <property type="entry name" value="LysR_subst-bd"/>
</dbReference>
<evidence type="ECO:0000256" key="3">
    <source>
        <dbReference type="ARBA" id="ARBA00023125"/>
    </source>
</evidence>
<dbReference type="SUPFAM" id="SSF46785">
    <property type="entry name" value="Winged helix' DNA-binding domain"/>
    <property type="match status" value="1"/>
</dbReference>
<dbReference type="GO" id="GO:0043565">
    <property type="term" value="F:sequence-specific DNA binding"/>
    <property type="evidence" value="ECO:0007669"/>
    <property type="project" value="TreeGrafter"/>
</dbReference>
<evidence type="ECO:0000313" key="6">
    <source>
        <dbReference type="EMBL" id="RJF91302.1"/>
    </source>
</evidence>
<keyword evidence="4" id="KW-0804">Transcription</keyword>
<dbReference type="SUPFAM" id="SSF53850">
    <property type="entry name" value="Periplasmic binding protein-like II"/>
    <property type="match status" value="1"/>
</dbReference>
<dbReference type="PROSITE" id="PS50931">
    <property type="entry name" value="HTH_LYSR"/>
    <property type="match status" value="1"/>
</dbReference>
<dbReference type="InterPro" id="IPR058163">
    <property type="entry name" value="LysR-type_TF_proteobact-type"/>
</dbReference>
<name>A0A418WMS7_9SPHN</name>
<keyword evidence="2" id="KW-0805">Transcription regulation</keyword>
<dbReference type="InterPro" id="IPR036388">
    <property type="entry name" value="WH-like_DNA-bd_sf"/>
</dbReference>
<evidence type="ECO:0000256" key="1">
    <source>
        <dbReference type="ARBA" id="ARBA00009437"/>
    </source>
</evidence>
<dbReference type="EMBL" id="QYUM01000003">
    <property type="protein sequence ID" value="RJF91302.1"/>
    <property type="molecule type" value="Genomic_DNA"/>
</dbReference>
<dbReference type="InterPro" id="IPR036390">
    <property type="entry name" value="WH_DNA-bd_sf"/>
</dbReference>
<evidence type="ECO:0000256" key="4">
    <source>
        <dbReference type="ARBA" id="ARBA00023163"/>
    </source>
</evidence>
<dbReference type="Gene3D" id="1.10.10.10">
    <property type="entry name" value="Winged helix-like DNA-binding domain superfamily/Winged helix DNA-binding domain"/>
    <property type="match status" value="1"/>
</dbReference>
<dbReference type="Gene3D" id="3.40.190.290">
    <property type="match status" value="1"/>
</dbReference>
<dbReference type="PANTHER" id="PTHR30537:SF3">
    <property type="entry name" value="TRANSCRIPTIONAL REGULATORY PROTEIN"/>
    <property type="match status" value="1"/>
</dbReference>
<organism evidence="6 7">
    <name type="scientific">Sphingomonas cavernae</name>
    <dbReference type="NCBI Taxonomy" id="2320861"/>
    <lineage>
        <taxon>Bacteria</taxon>
        <taxon>Pseudomonadati</taxon>
        <taxon>Pseudomonadota</taxon>
        <taxon>Alphaproteobacteria</taxon>
        <taxon>Sphingomonadales</taxon>
        <taxon>Sphingomonadaceae</taxon>
        <taxon>Sphingomonas</taxon>
    </lineage>
</organism>
<dbReference type="Proteomes" id="UP000286100">
    <property type="component" value="Unassembled WGS sequence"/>
</dbReference>
<proteinExistence type="inferred from homology"/>
<dbReference type="Pfam" id="PF03466">
    <property type="entry name" value="LysR_substrate"/>
    <property type="match status" value="1"/>
</dbReference>
<keyword evidence="3" id="KW-0238">DNA-binding</keyword>
<reference evidence="6 7" key="1">
    <citation type="submission" date="2018-09" db="EMBL/GenBank/DDBJ databases">
        <authorList>
            <person name="Zhu H."/>
        </authorList>
    </citation>
    <scope>NUCLEOTIDE SEQUENCE [LARGE SCALE GENOMIC DNA]</scope>
    <source>
        <strain evidence="6 7">K2R01-6</strain>
    </source>
</reference>
<sequence length="293" mass="32663">MPDWDDLRLFLSVVRCGSFVASGRQLALNHATLARRLSALEQSLGTRLFDRSPRGVQPTRAGLELLGHAERIEAEVLAVGRSLAGQEQQLSGSVRLATPEAFGTFFVAPRVHLFAADHPRIELELVPESRTVNLSKREADIAIGLHRPDQGRLRAARLVDYRIGLYASQDFLDRTGPVESMADLRDRPFISYIEEMIDLPELRYLDESLAGRCVFRSSSVAAQMGAVVSGLGFGLLHCFAVTPEMRLVRVLPGDVEVIRSYWLIYHADLARSPRLRAVADFLTREVRSRAAQF</sequence>
<dbReference type="OrthoDB" id="9798121at2"/>
<dbReference type="GO" id="GO:0006351">
    <property type="term" value="P:DNA-templated transcription"/>
    <property type="evidence" value="ECO:0007669"/>
    <property type="project" value="TreeGrafter"/>
</dbReference>
<protein>
    <submittedName>
        <fullName evidence="6">LysR family transcriptional regulator</fullName>
    </submittedName>
</protein>
<evidence type="ECO:0000256" key="2">
    <source>
        <dbReference type="ARBA" id="ARBA00023015"/>
    </source>
</evidence>
<comment type="caution">
    <text evidence="6">The sequence shown here is derived from an EMBL/GenBank/DDBJ whole genome shotgun (WGS) entry which is preliminary data.</text>
</comment>
<accession>A0A418WMS7</accession>
<dbReference type="AlphaFoldDB" id="A0A418WMS7"/>